<dbReference type="Gene3D" id="2.30.39.10">
    <property type="entry name" value="Alpha-1-antitrypsin, domain 1"/>
    <property type="match status" value="1"/>
</dbReference>
<evidence type="ECO:0000313" key="2">
    <source>
        <dbReference type="EMBL" id="KAK1890346.1"/>
    </source>
</evidence>
<dbReference type="SUPFAM" id="SSF56574">
    <property type="entry name" value="Serpins"/>
    <property type="match status" value="1"/>
</dbReference>
<comment type="caution">
    <text evidence="2">The sequence shown here is derived from an EMBL/GenBank/DDBJ whole genome shotgun (WGS) entry which is preliminary data.</text>
</comment>
<evidence type="ECO:0000313" key="3">
    <source>
        <dbReference type="Proteomes" id="UP001228049"/>
    </source>
</evidence>
<evidence type="ECO:0000259" key="1">
    <source>
        <dbReference type="Pfam" id="PF00079"/>
    </source>
</evidence>
<accession>A0AAD9F6X8</accession>
<proteinExistence type="predicted"/>
<dbReference type="Gene3D" id="3.30.497.10">
    <property type="entry name" value="Antithrombin, subunit I, domain 2"/>
    <property type="match status" value="1"/>
</dbReference>
<keyword evidence="3" id="KW-1185">Reference proteome</keyword>
<dbReference type="InterPro" id="IPR023796">
    <property type="entry name" value="Serpin_dom"/>
</dbReference>
<organism evidence="2 3">
    <name type="scientific">Dissostichus eleginoides</name>
    <name type="common">Patagonian toothfish</name>
    <name type="synonym">Dissostichus amissus</name>
    <dbReference type="NCBI Taxonomy" id="100907"/>
    <lineage>
        <taxon>Eukaryota</taxon>
        <taxon>Metazoa</taxon>
        <taxon>Chordata</taxon>
        <taxon>Craniata</taxon>
        <taxon>Vertebrata</taxon>
        <taxon>Euteleostomi</taxon>
        <taxon>Actinopterygii</taxon>
        <taxon>Neopterygii</taxon>
        <taxon>Teleostei</taxon>
        <taxon>Neoteleostei</taxon>
        <taxon>Acanthomorphata</taxon>
        <taxon>Eupercaria</taxon>
        <taxon>Perciformes</taxon>
        <taxon>Notothenioidei</taxon>
        <taxon>Nototheniidae</taxon>
        <taxon>Dissostichus</taxon>
    </lineage>
</organism>
<dbReference type="EMBL" id="JASDAP010000016">
    <property type="protein sequence ID" value="KAK1890346.1"/>
    <property type="molecule type" value="Genomic_DNA"/>
</dbReference>
<gene>
    <name evidence="2" type="ORF">KUDE01_015017</name>
</gene>
<dbReference type="InterPro" id="IPR042185">
    <property type="entry name" value="Serpin_sf_2"/>
</dbReference>
<dbReference type="InterPro" id="IPR042178">
    <property type="entry name" value="Serpin_sf_1"/>
</dbReference>
<feature type="domain" description="Serpin" evidence="1">
    <location>
        <begin position="80"/>
        <end position="175"/>
    </location>
</feature>
<name>A0AAD9F6X8_DISEL</name>
<dbReference type="Pfam" id="PF00079">
    <property type="entry name" value="Serpin"/>
    <property type="match status" value="1"/>
</dbReference>
<reference evidence="2" key="1">
    <citation type="submission" date="2023-04" db="EMBL/GenBank/DDBJ databases">
        <title>Chromosome-level genome of Chaenocephalus aceratus.</title>
        <authorList>
            <person name="Park H."/>
        </authorList>
    </citation>
    <scope>NUCLEOTIDE SEQUENCE</scope>
    <source>
        <strain evidence="2">DE</strain>
        <tissue evidence="2">Muscle</tissue>
    </source>
</reference>
<sequence length="184" mass="20071">MQRHISHVASIGSSDTWSVSHRVVASHSSAQSHAHTLTPTHALIWPLERPVTVSGPLPWEDKLPVMTTTFCGIHIRAKTKEVLGKQLSALGLTEAWDQKVADFSMVSDKGKGKLHLGGVLHWASLELAPQAGKGGTNVDENVEKPKLFYSDHPFIFFVRDNTTGALLLMGALEQPEGEALHDEL</sequence>
<dbReference type="Proteomes" id="UP001228049">
    <property type="component" value="Unassembled WGS sequence"/>
</dbReference>
<dbReference type="InterPro" id="IPR036186">
    <property type="entry name" value="Serpin_sf"/>
</dbReference>
<protein>
    <submittedName>
        <fullName evidence="2">Serpin H1</fullName>
    </submittedName>
</protein>
<dbReference type="AlphaFoldDB" id="A0AAD9F6X8"/>